<keyword evidence="1" id="KW-0732">Signal</keyword>
<evidence type="ECO:0000256" key="1">
    <source>
        <dbReference type="SAM" id="SignalP"/>
    </source>
</evidence>
<evidence type="ECO:0000313" key="3">
    <source>
        <dbReference type="Proteomes" id="UP001295740"/>
    </source>
</evidence>
<reference evidence="2" key="1">
    <citation type="submission" date="2023-10" db="EMBL/GenBank/DDBJ databases">
        <authorList>
            <person name="Hackl T."/>
        </authorList>
    </citation>
    <scope>NUCLEOTIDE SEQUENCE</scope>
</reference>
<accession>A0AAI8YCU9</accession>
<gene>
    <name evidence="2" type="ORF">KHLLAP_LOCUS3042</name>
</gene>
<feature type="signal peptide" evidence="1">
    <location>
        <begin position="1"/>
        <end position="26"/>
    </location>
</feature>
<comment type="caution">
    <text evidence="2">The sequence shown here is derived from an EMBL/GenBank/DDBJ whole genome shotgun (WGS) entry which is preliminary data.</text>
</comment>
<dbReference type="Proteomes" id="UP001295740">
    <property type="component" value="Unassembled WGS sequence"/>
</dbReference>
<protein>
    <submittedName>
        <fullName evidence="2">Uu.00g099680.m01.CDS01</fullName>
    </submittedName>
</protein>
<feature type="chain" id="PRO_5042470963" evidence="1">
    <location>
        <begin position="27"/>
        <end position="381"/>
    </location>
</feature>
<dbReference type="AlphaFoldDB" id="A0AAI8YCU9"/>
<proteinExistence type="predicted"/>
<keyword evidence="3" id="KW-1185">Reference proteome</keyword>
<name>A0AAI8YCU9_9PEZI</name>
<evidence type="ECO:0000313" key="2">
    <source>
        <dbReference type="EMBL" id="CAJ2502574.1"/>
    </source>
</evidence>
<sequence length="381" mass="43268">MATRSSALQLLWRLLLLAIAVRPVWSELEWSIQQAENVHGDDRYYLEYVWKRPSSVETVRLLDGSDEGALMSNENAGRMLRYVNRFDTVAACQRTILENDNLWRCPLPSDLWDSFATGDDLSKIYNRPDLTKDEETLVQLMSDNFFKWYLEDDKAKLAKFHLVKADPITEFLAQAFRQGKGADFTKAARKLLLKNDYKGQDITKDLNLWQSHYTMSDNFLGMLKAIPGSQGLMNRMTKLDGSRLEMLVNFKRNDALSVTDIYQGLQDTSKSGQAATAAAASLGIGGVDRGFASRGFIYVIYSQSGRILSLLNSKAEYREVLFVEGIAGEFKVLGYQKLLGFKDKQKIYKEGHYAVFWLMEAGVGIKDNKKLLSDLKKEVKL</sequence>
<organism evidence="2 3">
    <name type="scientific">Anthostomella pinea</name>
    <dbReference type="NCBI Taxonomy" id="933095"/>
    <lineage>
        <taxon>Eukaryota</taxon>
        <taxon>Fungi</taxon>
        <taxon>Dikarya</taxon>
        <taxon>Ascomycota</taxon>
        <taxon>Pezizomycotina</taxon>
        <taxon>Sordariomycetes</taxon>
        <taxon>Xylariomycetidae</taxon>
        <taxon>Xylariales</taxon>
        <taxon>Xylariaceae</taxon>
        <taxon>Anthostomella</taxon>
    </lineage>
</organism>
<dbReference type="EMBL" id="CAUWAG010000004">
    <property type="protein sequence ID" value="CAJ2502574.1"/>
    <property type="molecule type" value="Genomic_DNA"/>
</dbReference>